<feature type="region of interest" description="Disordered" evidence="1">
    <location>
        <begin position="196"/>
        <end position="300"/>
    </location>
</feature>
<dbReference type="EMBL" id="JAGTXO010000010">
    <property type="protein sequence ID" value="KAG8465687.1"/>
    <property type="molecule type" value="Genomic_DNA"/>
</dbReference>
<evidence type="ECO:0000313" key="3">
    <source>
        <dbReference type="EMBL" id="KAG8465687.1"/>
    </source>
</evidence>
<evidence type="ECO:0000256" key="2">
    <source>
        <dbReference type="SAM" id="SignalP"/>
    </source>
</evidence>
<accession>A0A8J5XJU1</accession>
<name>A0A8J5XJU1_DIALT</name>
<feature type="compositionally biased region" description="Pro residues" evidence="1">
    <location>
        <begin position="220"/>
        <end position="245"/>
    </location>
</feature>
<proteinExistence type="predicted"/>
<feature type="chain" id="PRO_5035226657" evidence="2">
    <location>
        <begin position="20"/>
        <end position="300"/>
    </location>
</feature>
<dbReference type="Proteomes" id="UP000751190">
    <property type="component" value="Unassembled WGS sequence"/>
</dbReference>
<reference evidence="3" key="1">
    <citation type="submission" date="2021-05" db="EMBL/GenBank/DDBJ databases">
        <title>The genome of the haptophyte Pavlova lutheri (Diacronema luteri, Pavlovales) - a model for lipid biosynthesis in eukaryotic algae.</title>
        <authorList>
            <person name="Hulatt C.J."/>
            <person name="Posewitz M.C."/>
        </authorList>
    </citation>
    <scope>NUCLEOTIDE SEQUENCE</scope>
    <source>
        <strain evidence="3">NIVA-4/92</strain>
    </source>
</reference>
<dbReference type="AlphaFoldDB" id="A0A8J5XJU1"/>
<keyword evidence="4" id="KW-1185">Reference proteome</keyword>
<feature type="signal peptide" evidence="2">
    <location>
        <begin position="1"/>
        <end position="19"/>
    </location>
</feature>
<keyword evidence="2" id="KW-0732">Signal</keyword>
<feature type="compositionally biased region" description="Pro residues" evidence="1">
    <location>
        <begin position="253"/>
        <end position="267"/>
    </location>
</feature>
<organism evidence="3 4">
    <name type="scientific">Diacronema lutheri</name>
    <name type="common">Unicellular marine alga</name>
    <name type="synonym">Monochrysis lutheri</name>
    <dbReference type="NCBI Taxonomy" id="2081491"/>
    <lineage>
        <taxon>Eukaryota</taxon>
        <taxon>Haptista</taxon>
        <taxon>Haptophyta</taxon>
        <taxon>Pavlovophyceae</taxon>
        <taxon>Pavlovales</taxon>
        <taxon>Pavlovaceae</taxon>
        <taxon>Diacronema</taxon>
    </lineage>
</organism>
<evidence type="ECO:0000313" key="4">
    <source>
        <dbReference type="Proteomes" id="UP000751190"/>
    </source>
</evidence>
<sequence length="300" mass="31411">MAMRALLLAFCALAPAARCAVVLRHSRVVVRSRACIACADPASRPQPAPLDSERSTGVGRSAVRASLAARLARARKWAAAASSSVLLAAGASAPAFAARYVPPEVPKPKARIEVNLNSEPRELTGIEQAMAVVLGAAMASALVYVGKRGADREDREEEERIKGETERLKKMRNEFLMDEEVVKDDDLFSSLRKRMENAGQPGVPLEPPAPDVVDIGPGDFGPPKPAPPDPATPPPRAAAQPPAPASPARSWTPPAPPSSAPTPPARPAEPASGGGGGDQAVEDAGARDADIERLKRMFGN</sequence>
<comment type="caution">
    <text evidence="3">The sequence shown here is derived from an EMBL/GenBank/DDBJ whole genome shotgun (WGS) entry which is preliminary data.</text>
</comment>
<protein>
    <submittedName>
        <fullName evidence="3">Uncharacterized protein</fullName>
    </submittedName>
</protein>
<gene>
    <name evidence="3" type="ORF">KFE25_002994</name>
</gene>
<feature type="compositionally biased region" description="Basic and acidic residues" evidence="1">
    <location>
        <begin position="284"/>
        <end position="300"/>
    </location>
</feature>
<evidence type="ECO:0000256" key="1">
    <source>
        <dbReference type="SAM" id="MobiDB-lite"/>
    </source>
</evidence>